<evidence type="ECO:0000256" key="1">
    <source>
        <dbReference type="ARBA" id="ARBA00001946"/>
    </source>
</evidence>
<reference evidence="7" key="1">
    <citation type="submission" date="2025-08" db="UniProtKB">
        <authorList>
            <consortium name="Ensembl"/>
        </authorList>
    </citation>
    <scope>IDENTIFICATION</scope>
</reference>
<dbReference type="CTD" id="84304"/>
<dbReference type="AlphaFoldDB" id="A0A3B3SY42"/>
<proteinExistence type="predicted"/>
<dbReference type="PANTHER" id="PTHR31835">
    <property type="entry name" value="URIDINE DIPHOSPHATE GLUCOSE PYROPHOSPHATASE"/>
    <property type="match status" value="1"/>
</dbReference>
<evidence type="ECO:0000313" key="8">
    <source>
        <dbReference type="Proteomes" id="UP000261540"/>
    </source>
</evidence>
<dbReference type="InterPro" id="IPR000086">
    <property type="entry name" value="NUDIX_hydrolase_dom"/>
</dbReference>
<dbReference type="FunFam" id="3.90.79.10:FF:000087">
    <property type="entry name" value="Nudix (nucleoside diphosphate linked moiety X)-type motif 22"/>
    <property type="match status" value="1"/>
</dbReference>
<evidence type="ECO:0000256" key="3">
    <source>
        <dbReference type="ARBA" id="ARBA00022801"/>
    </source>
</evidence>
<keyword evidence="4" id="KW-0460">Magnesium</keyword>
<keyword evidence="3" id="KW-0378">Hydrolase</keyword>
<dbReference type="Proteomes" id="UP000261540">
    <property type="component" value="Unplaced"/>
</dbReference>
<evidence type="ECO:0000256" key="5">
    <source>
        <dbReference type="SAM" id="MobiDB-lite"/>
    </source>
</evidence>
<dbReference type="GeneTree" id="ENSGT00390000017869"/>
<dbReference type="PROSITE" id="PS51462">
    <property type="entry name" value="NUDIX"/>
    <property type="match status" value="1"/>
</dbReference>
<dbReference type="PANTHER" id="PTHR31835:SF1">
    <property type="entry name" value="URIDINE DIPHOSPHATE GLUCOSE PYROPHOSPHATASE NUDT22"/>
    <property type="match status" value="1"/>
</dbReference>
<organism evidence="7 8">
    <name type="scientific">Paramormyrops kingsleyae</name>
    <dbReference type="NCBI Taxonomy" id="1676925"/>
    <lineage>
        <taxon>Eukaryota</taxon>
        <taxon>Metazoa</taxon>
        <taxon>Chordata</taxon>
        <taxon>Craniata</taxon>
        <taxon>Vertebrata</taxon>
        <taxon>Euteleostomi</taxon>
        <taxon>Actinopterygii</taxon>
        <taxon>Neopterygii</taxon>
        <taxon>Teleostei</taxon>
        <taxon>Osteoglossocephala</taxon>
        <taxon>Osteoglossomorpha</taxon>
        <taxon>Osteoglossiformes</taxon>
        <taxon>Mormyridae</taxon>
        <taxon>Paramormyrops</taxon>
    </lineage>
</organism>
<reference evidence="7" key="2">
    <citation type="submission" date="2025-09" db="UniProtKB">
        <authorList>
            <consortium name="Ensembl"/>
        </authorList>
    </citation>
    <scope>IDENTIFICATION</scope>
</reference>
<dbReference type="GO" id="GO:0052751">
    <property type="term" value="F:GDP-mannose hydrolase activity"/>
    <property type="evidence" value="ECO:0007669"/>
    <property type="project" value="TreeGrafter"/>
</dbReference>
<dbReference type="STRING" id="1676925.ENSPKIP00000035163"/>
<keyword evidence="2" id="KW-0479">Metal-binding</keyword>
<keyword evidence="8" id="KW-1185">Reference proteome</keyword>
<dbReference type="GO" id="GO:0046872">
    <property type="term" value="F:metal ion binding"/>
    <property type="evidence" value="ECO:0007669"/>
    <property type="project" value="UniProtKB-KW"/>
</dbReference>
<evidence type="ECO:0000313" key="7">
    <source>
        <dbReference type="Ensembl" id="ENSPKIP00000035163.1"/>
    </source>
</evidence>
<accession>A0A3B3SY42</accession>
<dbReference type="InterPro" id="IPR015797">
    <property type="entry name" value="NUDIX_hydrolase-like_dom_sf"/>
</dbReference>
<feature type="compositionally biased region" description="Polar residues" evidence="5">
    <location>
        <begin position="148"/>
        <end position="160"/>
    </location>
</feature>
<feature type="domain" description="Nudix hydrolase" evidence="6">
    <location>
        <begin position="261"/>
        <end position="432"/>
    </location>
</feature>
<name>A0A3B3SY42_9TELE</name>
<dbReference type="RefSeq" id="XP_023667334.1">
    <property type="nucleotide sequence ID" value="XM_023811566.2"/>
</dbReference>
<dbReference type="InterPro" id="IPR055295">
    <property type="entry name" value="NUDT22/NUDT9-like"/>
</dbReference>
<dbReference type="Gene3D" id="3.90.79.10">
    <property type="entry name" value="Nucleoside Triphosphate Pyrophosphohydrolase"/>
    <property type="match status" value="1"/>
</dbReference>
<dbReference type="Ensembl" id="ENSPKIT00000016090.1">
    <property type="protein sequence ID" value="ENSPKIP00000035163.1"/>
    <property type="gene ID" value="ENSPKIG00000014224.1"/>
</dbReference>
<feature type="region of interest" description="Disordered" evidence="5">
    <location>
        <begin position="129"/>
        <end position="163"/>
    </location>
</feature>
<dbReference type="GeneID" id="111843744"/>
<dbReference type="SUPFAM" id="SSF55811">
    <property type="entry name" value="Nudix"/>
    <property type="match status" value="1"/>
</dbReference>
<sequence>MHTTTRGKRTDIISGQTACSGGRRSVNISVMDPEVSVLLHCTPWKGLREGQVRVELSTRYNRHCLPGLERQIEEVWRERVTREPWLFNGAKFRLHSATFTPKLQNKPESDVHSTLCLPPGQAGCNGPQKWVSGAEGGGAAQQRGKTGPDQTQRTTENTNGAGACKCRDKKTVDVLNSVSLHAYTWTHGAVMHSTNVGEAQRESSHCPGTLRDVGSHKRPVLTLHLGLTCYKDFLGTNWSKNVGDLVRRGTNQFGDPSSLLAQPLGVGAVLRTSDNLVVFLRRSQKVAEASGLLDIPGGHPEPKAVCMGVNEDSIRVEQLPQEAVVRELFSSVQAEIRDEVNIPLSCLSAPILMGIALNHTSAGRPSAEFYISCSLTAQEVKDFYLQGGPEASESTDIVFLSRQEVLQLNEGAPLWSDLCPSAKGAVVLYRLVLPDQD</sequence>
<evidence type="ECO:0000256" key="4">
    <source>
        <dbReference type="ARBA" id="ARBA00022842"/>
    </source>
</evidence>
<protein>
    <submittedName>
        <fullName evidence="7">Nudix (nucleoside diphosphate linked moiety X)-type motif 22</fullName>
    </submittedName>
</protein>
<evidence type="ECO:0000256" key="2">
    <source>
        <dbReference type="ARBA" id="ARBA00022723"/>
    </source>
</evidence>
<comment type="cofactor">
    <cofactor evidence="1">
        <name>Mg(2+)</name>
        <dbReference type="ChEBI" id="CHEBI:18420"/>
    </cofactor>
</comment>
<dbReference type="CDD" id="cd02883">
    <property type="entry name" value="NUDIX_Hydrolase"/>
    <property type="match status" value="1"/>
</dbReference>
<evidence type="ECO:0000259" key="6">
    <source>
        <dbReference type="PROSITE" id="PS51462"/>
    </source>
</evidence>